<protein>
    <submittedName>
        <fullName evidence="2">F-box protein At4g11580</fullName>
    </submittedName>
</protein>
<reference evidence="2" key="2">
    <citation type="submission" date="2025-08" db="UniProtKB">
        <authorList>
            <consortium name="RefSeq"/>
        </authorList>
    </citation>
    <scope>IDENTIFICATION</scope>
    <source>
        <tissue evidence="2">Leaf</tissue>
    </source>
</reference>
<dbReference type="Proteomes" id="UP000694864">
    <property type="component" value="Chromosome 2"/>
</dbReference>
<gene>
    <name evidence="2" type="primary">LOC109126428</name>
</gene>
<proteinExistence type="predicted"/>
<accession>A0ABM1QFG8</accession>
<evidence type="ECO:0000313" key="1">
    <source>
        <dbReference type="Proteomes" id="UP000694864"/>
    </source>
</evidence>
<sequence length="197" mass="23168">MEKANSSREDSEWSTLDRNILAIVFDKLDIMDITMGASRDLMFVAERMPNIEKLALPVSLSLYNEIRVLGRNCSNLNNLKLMGYLENYDTVQIVRYLQSLKRLSLQCSEVYVEDVISLIRGLGNLTILNLTHCRYLSNSYITRNHIVQAATHQKLEKLIMCSRNNCRVCQKERPRLFGWNTYFEKYWRNDEIKELEF</sequence>
<organism evidence="1 2">
    <name type="scientific">Camelina sativa</name>
    <name type="common">False flax</name>
    <name type="synonym">Myagrum sativum</name>
    <dbReference type="NCBI Taxonomy" id="90675"/>
    <lineage>
        <taxon>Eukaryota</taxon>
        <taxon>Viridiplantae</taxon>
        <taxon>Streptophyta</taxon>
        <taxon>Embryophyta</taxon>
        <taxon>Tracheophyta</taxon>
        <taxon>Spermatophyta</taxon>
        <taxon>Magnoliopsida</taxon>
        <taxon>eudicotyledons</taxon>
        <taxon>Gunneridae</taxon>
        <taxon>Pentapetalae</taxon>
        <taxon>rosids</taxon>
        <taxon>malvids</taxon>
        <taxon>Brassicales</taxon>
        <taxon>Brassicaceae</taxon>
        <taxon>Camelineae</taxon>
        <taxon>Camelina</taxon>
    </lineage>
</organism>
<dbReference type="Gene3D" id="3.80.10.10">
    <property type="entry name" value="Ribonuclease Inhibitor"/>
    <property type="match status" value="1"/>
</dbReference>
<dbReference type="GeneID" id="109126428"/>
<dbReference type="InterPro" id="IPR032675">
    <property type="entry name" value="LRR_dom_sf"/>
</dbReference>
<dbReference type="RefSeq" id="XP_019085506.1">
    <property type="nucleotide sequence ID" value="XM_019229961.1"/>
</dbReference>
<name>A0ABM1QFG8_CAMSA</name>
<reference evidence="1" key="1">
    <citation type="journal article" date="2014" name="Nat. Commun.">
        <title>The emerging biofuel crop Camelina sativa retains a highly undifferentiated hexaploid genome structure.</title>
        <authorList>
            <person name="Kagale S."/>
            <person name="Koh C."/>
            <person name="Nixon J."/>
            <person name="Bollina V."/>
            <person name="Clarke W.E."/>
            <person name="Tuteja R."/>
            <person name="Spillane C."/>
            <person name="Robinson S.J."/>
            <person name="Links M.G."/>
            <person name="Clarke C."/>
            <person name="Higgins E.E."/>
            <person name="Huebert T."/>
            <person name="Sharpe A.G."/>
            <person name="Parkin I.A."/>
        </authorList>
    </citation>
    <scope>NUCLEOTIDE SEQUENCE [LARGE SCALE GENOMIC DNA]</scope>
    <source>
        <strain evidence="1">cv. DH55</strain>
    </source>
</reference>
<dbReference type="SUPFAM" id="SSF52047">
    <property type="entry name" value="RNI-like"/>
    <property type="match status" value="1"/>
</dbReference>
<keyword evidence="1" id="KW-1185">Reference proteome</keyword>
<evidence type="ECO:0000313" key="2">
    <source>
        <dbReference type="RefSeq" id="XP_019085506.1"/>
    </source>
</evidence>